<dbReference type="Gene3D" id="3.40.430.10">
    <property type="entry name" value="Dihydrofolate Reductase, subunit A"/>
    <property type="match status" value="1"/>
</dbReference>
<reference evidence="3" key="1">
    <citation type="journal article" date="2019" name="Int. J. Syst. Evol. Microbiol.">
        <title>The Global Catalogue of Microorganisms (GCM) 10K type strain sequencing project: providing services to taxonomists for standard genome sequencing and annotation.</title>
        <authorList>
            <consortium name="The Broad Institute Genomics Platform"/>
            <consortium name="The Broad Institute Genome Sequencing Center for Infectious Disease"/>
            <person name="Wu L."/>
            <person name="Ma J."/>
        </authorList>
    </citation>
    <scope>NUCLEOTIDE SEQUENCE [LARGE SCALE GENOMIC DNA]</scope>
    <source>
        <strain evidence="3">CCM 8702</strain>
    </source>
</reference>
<proteinExistence type="predicted"/>
<comment type="caution">
    <text evidence="2">The sequence shown here is derived from an EMBL/GenBank/DDBJ whole genome shotgun (WGS) entry which is preliminary data.</text>
</comment>
<keyword evidence="3" id="KW-1185">Reference proteome</keyword>
<dbReference type="Pfam" id="PF01872">
    <property type="entry name" value="RibD_C"/>
    <property type="match status" value="1"/>
</dbReference>
<name>A0ABQ1ZWI9_9BACL</name>
<evidence type="ECO:0000259" key="1">
    <source>
        <dbReference type="Pfam" id="PF01872"/>
    </source>
</evidence>
<dbReference type="PANTHER" id="PTHR38011:SF12">
    <property type="entry name" value="BIFUNCTIONAL DEAMINASE-REDUCTASE DOMAIN PROTEIN"/>
    <property type="match status" value="1"/>
</dbReference>
<gene>
    <name evidence="2" type="ORF">GCM10007362_27010</name>
</gene>
<dbReference type="SUPFAM" id="SSF53597">
    <property type="entry name" value="Dihydrofolate reductase-like"/>
    <property type="match status" value="1"/>
</dbReference>
<organism evidence="2 3">
    <name type="scientific">Saccharibacillus endophyticus</name>
    <dbReference type="NCBI Taxonomy" id="2060666"/>
    <lineage>
        <taxon>Bacteria</taxon>
        <taxon>Bacillati</taxon>
        <taxon>Bacillota</taxon>
        <taxon>Bacilli</taxon>
        <taxon>Bacillales</taxon>
        <taxon>Paenibacillaceae</taxon>
        <taxon>Saccharibacillus</taxon>
    </lineage>
</organism>
<dbReference type="PANTHER" id="PTHR38011">
    <property type="entry name" value="DIHYDROFOLATE REDUCTASE FAMILY PROTEIN (AFU_ORTHOLOGUE AFUA_8G06820)"/>
    <property type="match status" value="1"/>
</dbReference>
<dbReference type="InterPro" id="IPR024072">
    <property type="entry name" value="DHFR-like_dom_sf"/>
</dbReference>
<dbReference type="EMBL" id="BMDD01000003">
    <property type="protein sequence ID" value="GGH79749.1"/>
    <property type="molecule type" value="Genomic_DNA"/>
</dbReference>
<evidence type="ECO:0000313" key="3">
    <source>
        <dbReference type="Proteomes" id="UP000605427"/>
    </source>
</evidence>
<dbReference type="Proteomes" id="UP000605427">
    <property type="component" value="Unassembled WGS sequence"/>
</dbReference>
<feature type="domain" description="Bacterial bifunctional deaminase-reductase C-terminal" evidence="1">
    <location>
        <begin position="29"/>
        <end position="198"/>
    </location>
</feature>
<dbReference type="RefSeq" id="WP_216673928.1">
    <property type="nucleotide sequence ID" value="NZ_BMDD01000003.1"/>
</dbReference>
<accession>A0ABQ1ZWI9</accession>
<evidence type="ECO:0000313" key="2">
    <source>
        <dbReference type="EMBL" id="GGH79749.1"/>
    </source>
</evidence>
<dbReference type="InterPro" id="IPR002734">
    <property type="entry name" value="RibDG_C"/>
</dbReference>
<dbReference type="InterPro" id="IPR050765">
    <property type="entry name" value="Riboflavin_Biosynth_HTPR"/>
</dbReference>
<protein>
    <submittedName>
        <fullName evidence="2">Riboflavin biosynthesis protein RibD</fullName>
    </submittedName>
</protein>
<sequence>MGCLTFVLSFIVSMVVYAIPERIVQAMTKVIFGMTMSLDGFISDADGNISMLYPNHQEFGKSEIMQEAVRDTGAVIMGRRTFELAGDPDHYAADYEFQVPIFIVTHTAPDKRPKENERLSFTFVDEIGKAVQSAKQAAGDRDVTVVGGVSIGQQLLKAGLVDELQIGIMPLLLGDGQKLFDGLGELPVTLEKTRVIETGARTDIFFAVNRKK</sequence>